<gene>
    <name evidence="7" type="ORF">F959_00833</name>
</gene>
<organism evidence="7 8">
    <name type="scientific">Acinetobacter venetianus (strain ATCC 31012 / DSM 23050 / BCRC 14357 / CCUG 45561 / CIP 110063 / KCTC 2702 / LMG 19082 / RAG-1)</name>
    <dbReference type="NCBI Taxonomy" id="1191460"/>
    <lineage>
        <taxon>Bacteria</taxon>
        <taxon>Pseudomonadati</taxon>
        <taxon>Pseudomonadota</taxon>
        <taxon>Gammaproteobacteria</taxon>
        <taxon>Moraxellales</taxon>
        <taxon>Moraxellaceae</taxon>
        <taxon>Acinetobacter</taxon>
    </lineage>
</organism>
<keyword evidence="3 5" id="KW-1133">Transmembrane helix</keyword>
<keyword evidence="4 5" id="KW-0472">Membrane</keyword>
<proteinExistence type="predicted"/>
<evidence type="ECO:0000256" key="2">
    <source>
        <dbReference type="ARBA" id="ARBA00022692"/>
    </source>
</evidence>
<keyword evidence="2 5" id="KW-0812">Transmembrane</keyword>
<dbReference type="HOGENOM" id="CLU_1891670_0_0_6"/>
<dbReference type="GeneID" id="58193735"/>
<feature type="transmembrane region" description="Helical" evidence="5">
    <location>
        <begin position="102"/>
        <end position="122"/>
    </location>
</feature>
<dbReference type="AlphaFoldDB" id="N8YN53"/>
<dbReference type="PATRIC" id="fig|1191460.12.peg.826"/>
<comment type="caution">
    <text evidence="7">The sequence shown here is derived from an EMBL/GenBank/DDBJ whole genome shotgun (WGS) entry which is preliminary data.</text>
</comment>
<dbReference type="eggNOG" id="COG2246">
    <property type="taxonomic scope" value="Bacteria"/>
</dbReference>
<name>N8YN53_ACIVR</name>
<dbReference type="OrthoDB" id="565050at2"/>
<dbReference type="EMBL" id="APPO01000008">
    <property type="protein sequence ID" value="ENV38076.1"/>
    <property type="molecule type" value="Genomic_DNA"/>
</dbReference>
<feature type="transmembrane region" description="Helical" evidence="5">
    <location>
        <begin position="73"/>
        <end position="90"/>
    </location>
</feature>
<evidence type="ECO:0000256" key="3">
    <source>
        <dbReference type="ARBA" id="ARBA00022989"/>
    </source>
</evidence>
<evidence type="ECO:0000256" key="5">
    <source>
        <dbReference type="SAM" id="Phobius"/>
    </source>
</evidence>
<dbReference type="NCBIfam" id="NF037976">
    <property type="entry name" value="gtrA_1"/>
    <property type="match status" value="1"/>
</dbReference>
<dbReference type="Proteomes" id="UP000018445">
    <property type="component" value="Unassembled WGS sequence"/>
</dbReference>
<feature type="domain" description="GtrA/DPMS transmembrane" evidence="6">
    <location>
        <begin position="7"/>
        <end position="128"/>
    </location>
</feature>
<dbReference type="GO" id="GO:0000271">
    <property type="term" value="P:polysaccharide biosynthetic process"/>
    <property type="evidence" value="ECO:0007669"/>
    <property type="project" value="InterPro"/>
</dbReference>
<comment type="subcellular location">
    <subcellularLocation>
        <location evidence="1">Membrane</location>
        <topology evidence="1">Multi-pass membrane protein</topology>
    </subcellularLocation>
</comment>
<evidence type="ECO:0000256" key="1">
    <source>
        <dbReference type="ARBA" id="ARBA00004141"/>
    </source>
</evidence>
<dbReference type="Pfam" id="PF04138">
    <property type="entry name" value="GtrA_DPMS_TM"/>
    <property type="match status" value="1"/>
</dbReference>
<dbReference type="RefSeq" id="WP_004877804.1">
    <property type="nucleotide sequence ID" value="NZ_AKIQ01000043.1"/>
</dbReference>
<evidence type="ECO:0000313" key="8">
    <source>
        <dbReference type="Proteomes" id="UP000018445"/>
    </source>
</evidence>
<evidence type="ECO:0000259" key="6">
    <source>
        <dbReference type="Pfam" id="PF04138"/>
    </source>
</evidence>
<dbReference type="GO" id="GO:0016020">
    <property type="term" value="C:membrane"/>
    <property type="evidence" value="ECO:0007669"/>
    <property type="project" value="UniProtKB-SubCell"/>
</dbReference>
<protein>
    <recommendedName>
        <fullName evidence="6">GtrA/DPMS transmembrane domain-containing protein</fullName>
    </recommendedName>
</protein>
<feature type="transmembrane region" description="Helical" evidence="5">
    <location>
        <begin position="5"/>
        <end position="21"/>
    </location>
</feature>
<evidence type="ECO:0000313" key="7">
    <source>
        <dbReference type="EMBL" id="ENV38076.1"/>
    </source>
</evidence>
<accession>N8YN53</accession>
<evidence type="ECO:0000256" key="4">
    <source>
        <dbReference type="ARBA" id="ARBA00023136"/>
    </source>
</evidence>
<dbReference type="InterPro" id="IPR007267">
    <property type="entry name" value="GtrA_DPMS_TM"/>
</dbReference>
<sequence>MKLVIYYSLFAFIAMIVNFLVQELTLTVYLGTYRLWLSIFLGTIAGLIIKFFLDKHYIFKYLVKSHGHNFILFFLYSVMGLITTLIFWGFELSFYYIWGTDVMKYVGGGLGLILGYLSKYFLDKKYVFTSKREG</sequence>
<reference evidence="7 8" key="1">
    <citation type="submission" date="2013-02" db="EMBL/GenBank/DDBJ databases">
        <title>The Genome Sequence of Acinetobacter venetianus CIP 110063.</title>
        <authorList>
            <consortium name="The Broad Institute Genome Sequencing Platform"/>
            <consortium name="The Broad Institute Genome Sequencing Center for Infectious Disease"/>
            <person name="Cerqueira G."/>
            <person name="Feldgarden M."/>
            <person name="Courvalin P."/>
            <person name="Perichon B."/>
            <person name="Grillot-Courvalin C."/>
            <person name="Clermont D."/>
            <person name="Rocha E."/>
            <person name="Yoon E.-J."/>
            <person name="Nemec A."/>
            <person name="Walker B."/>
            <person name="Young S.K."/>
            <person name="Zeng Q."/>
            <person name="Gargeya S."/>
            <person name="Fitzgerald M."/>
            <person name="Haas B."/>
            <person name="Abouelleil A."/>
            <person name="Alvarado L."/>
            <person name="Arachchi H.M."/>
            <person name="Berlin A.M."/>
            <person name="Chapman S.B."/>
            <person name="Dewar J."/>
            <person name="Goldberg J."/>
            <person name="Griggs A."/>
            <person name="Gujja S."/>
            <person name="Hansen M."/>
            <person name="Howarth C."/>
            <person name="Imamovic A."/>
            <person name="Larimer J."/>
            <person name="McCowan C."/>
            <person name="Murphy C."/>
            <person name="Neiman D."/>
            <person name="Pearson M."/>
            <person name="Priest M."/>
            <person name="Roberts A."/>
            <person name="Saif S."/>
            <person name="Shea T."/>
            <person name="Sisk P."/>
            <person name="Sykes S."/>
            <person name="Wortman J."/>
            <person name="Nusbaum C."/>
            <person name="Birren B."/>
        </authorList>
    </citation>
    <scope>NUCLEOTIDE SEQUENCE [LARGE SCALE GENOMIC DNA]</scope>
    <source>
        <strain evidence="8">ATCC 31012 / DSM 23050 / BCRC 14357 / CCUG 45561 / CIP 110063 / KCTC 2702 / LMG 19082 / RAG-1</strain>
    </source>
</reference>
<keyword evidence="8" id="KW-1185">Reference proteome</keyword>
<feature type="transmembrane region" description="Helical" evidence="5">
    <location>
        <begin position="33"/>
        <end position="53"/>
    </location>
</feature>